<comment type="caution">
    <text evidence="3">The sequence shown here is derived from an EMBL/GenBank/DDBJ whole genome shotgun (WGS) entry which is preliminary data.</text>
</comment>
<keyword evidence="1" id="KW-0472">Membrane</keyword>
<dbReference type="RefSeq" id="WP_135571125.1">
    <property type="nucleotide sequence ID" value="NZ_RQFN01000021.1"/>
</dbReference>
<proteinExistence type="predicted"/>
<dbReference type="InterPro" id="IPR018551">
    <property type="entry name" value="DUF2007"/>
</dbReference>
<dbReference type="Pfam" id="PF09413">
    <property type="entry name" value="DUF2007"/>
    <property type="match status" value="1"/>
</dbReference>
<feature type="transmembrane region" description="Helical" evidence="1">
    <location>
        <begin position="100"/>
        <end position="122"/>
    </location>
</feature>
<keyword evidence="1" id="KW-1133">Transmembrane helix</keyword>
<keyword evidence="1" id="KW-0812">Transmembrane</keyword>
<name>A0ABY2LQ34_9LEPT</name>
<reference evidence="4" key="1">
    <citation type="journal article" date="2019" name="PLoS Negl. Trop. Dis.">
        <title>Revisiting the worldwide diversity of Leptospira species in the environment.</title>
        <authorList>
            <person name="Vincent A.T."/>
            <person name="Schiettekatte O."/>
            <person name="Bourhy P."/>
            <person name="Veyrier F.J."/>
            <person name="Picardeau M."/>
        </authorList>
    </citation>
    <scope>NUCLEOTIDE SEQUENCE [LARGE SCALE GENOMIC DNA]</scope>
    <source>
        <strain evidence="4">201800278</strain>
    </source>
</reference>
<evidence type="ECO:0000313" key="4">
    <source>
        <dbReference type="Proteomes" id="UP000297465"/>
    </source>
</evidence>
<dbReference type="Proteomes" id="UP000297465">
    <property type="component" value="Unassembled WGS sequence"/>
</dbReference>
<protein>
    <submittedName>
        <fullName evidence="3">DUF2007 domain-containing protein</fullName>
    </submittedName>
</protein>
<dbReference type="EMBL" id="RQFO01000022">
    <property type="protein sequence ID" value="TGK95000.1"/>
    <property type="molecule type" value="Genomic_DNA"/>
</dbReference>
<sequence length="256" mass="30288">MKLVFTSIDYTKIKIIEASLKSQNIRAITKGEDLDVLNGIIPRHSNLIEVYVPDEEFEKALSIIDIGNLPEEQFEEDDIKHIKQHHYESLKELSLKKDKIALLNLLCGILIVSNIFFLILFITQIDKNMKLKNSITNSSVVYDFDYDKKCIRGLSKIDQILVSEECYIDDSEIRKTAKYYNLEGILKLEYLNPYNLEFFTIEISYDRLGKKISEFTDFDHDDNYDEWILYDNKENILKKYKDLNKDFRFDESERVY</sequence>
<accession>A0ABY2LQ34</accession>
<evidence type="ECO:0000256" key="1">
    <source>
        <dbReference type="SAM" id="Phobius"/>
    </source>
</evidence>
<evidence type="ECO:0000259" key="2">
    <source>
        <dbReference type="Pfam" id="PF09413"/>
    </source>
</evidence>
<organism evidence="3 4">
    <name type="scientific">Leptospira montravelensis</name>
    <dbReference type="NCBI Taxonomy" id="2484961"/>
    <lineage>
        <taxon>Bacteria</taxon>
        <taxon>Pseudomonadati</taxon>
        <taxon>Spirochaetota</taxon>
        <taxon>Spirochaetia</taxon>
        <taxon>Leptospirales</taxon>
        <taxon>Leptospiraceae</taxon>
        <taxon>Leptospira</taxon>
    </lineage>
</organism>
<evidence type="ECO:0000313" key="3">
    <source>
        <dbReference type="EMBL" id="TGK95000.1"/>
    </source>
</evidence>
<feature type="domain" description="DUF2007" evidence="2">
    <location>
        <begin position="1"/>
        <end position="64"/>
    </location>
</feature>
<gene>
    <name evidence="3" type="ORF">EHQ31_18730</name>
</gene>
<keyword evidence="4" id="KW-1185">Reference proteome</keyword>